<keyword evidence="3" id="KW-1185">Reference proteome</keyword>
<proteinExistence type="predicted"/>
<gene>
    <name evidence="2" type="ORF">QCA50_017920</name>
</gene>
<feature type="transmembrane region" description="Helical" evidence="1">
    <location>
        <begin position="30"/>
        <end position="49"/>
    </location>
</feature>
<feature type="transmembrane region" description="Helical" evidence="1">
    <location>
        <begin position="79"/>
        <end position="102"/>
    </location>
</feature>
<keyword evidence="1" id="KW-0812">Transmembrane</keyword>
<evidence type="ECO:0000256" key="1">
    <source>
        <dbReference type="SAM" id="Phobius"/>
    </source>
</evidence>
<name>A0AAW0FI10_9APHY</name>
<keyword evidence="1" id="KW-1133">Transmembrane helix</keyword>
<keyword evidence="1" id="KW-0472">Membrane</keyword>
<organism evidence="2 3">
    <name type="scientific">Cerrena zonata</name>
    <dbReference type="NCBI Taxonomy" id="2478898"/>
    <lineage>
        <taxon>Eukaryota</taxon>
        <taxon>Fungi</taxon>
        <taxon>Dikarya</taxon>
        <taxon>Basidiomycota</taxon>
        <taxon>Agaricomycotina</taxon>
        <taxon>Agaricomycetes</taxon>
        <taxon>Polyporales</taxon>
        <taxon>Cerrenaceae</taxon>
        <taxon>Cerrena</taxon>
    </lineage>
</organism>
<dbReference type="AlphaFoldDB" id="A0AAW0FI10"/>
<dbReference type="EMBL" id="JASBNA010000064">
    <property type="protein sequence ID" value="KAK7678977.1"/>
    <property type="molecule type" value="Genomic_DNA"/>
</dbReference>
<evidence type="ECO:0000313" key="2">
    <source>
        <dbReference type="EMBL" id="KAK7678977.1"/>
    </source>
</evidence>
<reference evidence="2 3" key="1">
    <citation type="submission" date="2022-09" db="EMBL/GenBank/DDBJ databases">
        <authorList>
            <person name="Palmer J.M."/>
        </authorList>
    </citation>
    <scope>NUCLEOTIDE SEQUENCE [LARGE SCALE GENOMIC DNA]</scope>
    <source>
        <strain evidence="2 3">DSM 7382</strain>
    </source>
</reference>
<accession>A0AAW0FI10</accession>
<sequence>MSPITFHSTLLGSRFRSLVVQTFHAFWDSISGYLIFVFSASLVSFHPCAHTKTCTWRRKTNLAIATCRVCGRLRERCRWYVFLALLPPSPPLHIACQIAWFVYKASSLVLFFSSLPVIPESLFVLRV</sequence>
<protein>
    <submittedName>
        <fullName evidence="2">Uncharacterized protein</fullName>
    </submittedName>
</protein>
<dbReference type="Proteomes" id="UP001385951">
    <property type="component" value="Unassembled WGS sequence"/>
</dbReference>
<comment type="caution">
    <text evidence="2">The sequence shown here is derived from an EMBL/GenBank/DDBJ whole genome shotgun (WGS) entry which is preliminary data.</text>
</comment>
<evidence type="ECO:0000313" key="3">
    <source>
        <dbReference type="Proteomes" id="UP001385951"/>
    </source>
</evidence>